<reference evidence="1" key="1">
    <citation type="submission" date="2019-04" db="EMBL/GenBank/DDBJ databases">
        <title>Microbes associate with the intestines of laboratory mice.</title>
        <authorList>
            <person name="Navarre W."/>
            <person name="Wong E."/>
            <person name="Huang K."/>
            <person name="Tropini C."/>
            <person name="Ng K."/>
            <person name="Yu B."/>
        </authorList>
    </citation>
    <scope>NUCLEOTIDE SEQUENCE</scope>
    <source>
        <strain evidence="1">NM01_1-7b</strain>
    </source>
</reference>
<keyword evidence="2" id="KW-1185">Reference proteome</keyword>
<protein>
    <submittedName>
        <fullName evidence="1">Uncharacterized protein</fullName>
    </submittedName>
</protein>
<accession>A0AC61RNF4</accession>
<name>A0AC61RNF4_9FIRM</name>
<evidence type="ECO:0000313" key="2">
    <source>
        <dbReference type="Proteomes" id="UP000304953"/>
    </source>
</evidence>
<dbReference type="Proteomes" id="UP000304953">
    <property type="component" value="Unassembled WGS sequence"/>
</dbReference>
<gene>
    <name evidence="1" type="ORF">E5329_25575</name>
</gene>
<evidence type="ECO:0000313" key="1">
    <source>
        <dbReference type="EMBL" id="TGY88682.1"/>
    </source>
</evidence>
<proteinExistence type="predicted"/>
<sequence length="297" mass="33482">MEMTENMQLTKEQNLMELMELLRKNNMKEAANSIFEMAAYVDVMEKKMDSVLEELGTVKDQLHKMEEREAEKGLKQSLKRAVGKLEQDCKAMKEKLFEVKAEIKAKAGEIVTAAKQKGKAALNKVAEFLGIKKKLENIRQNVQESIADVDKSIGKIDAFGTGMREAGQKIANTFRTFADKPEKEYGEKKFSKTELIKKPFQAKRKLLSGILNCADAAIEKTERLAADVKQYQTDKAERETANIDNTEAVNPMELAMVAETEFQYGAEAFEAHQQETVKEMAKDKTTKNVPVKSGKSR</sequence>
<comment type="caution">
    <text evidence="1">The sequence shown here is derived from an EMBL/GenBank/DDBJ whole genome shotgun (WGS) entry which is preliminary data.</text>
</comment>
<dbReference type="EMBL" id="SRYA01000098">
    <property type="protein sequence ID" value="TGY88682.1"/>
    <property type="molecule type" value="Genomic_DNA"/>
</dbReference>
<organism evidence="1 2">
    <name type="scientific">Petralouisia muris</name>
    <dbReference type="NCBI Taxonomy" id="3032872"/>
    <lineage>
        <taxon>Bacteria</taxon>
        <taxon>Bacillati</taxon>
        <taxon>Bacillota</taxon>
        <taxon>Clostridia</taxon>
        <taxon>Lachnospirales</taxon>
        <taxon>Lachnospiraceae</taxon>
        <taxon>Petralouisia</taxon>
    </lineage>
</organism>